<evidence type="ECO:0000313" key="1">
    <source>
        <dbReference type="EMBL" id="RZS85643.1"/>
    </source>
</evidence>
<dbReference type="PANTHER" id="PTHR13061">
    <property type="entry name" value="DYNACTIN SUBUNIT P25"/>
    <property type="match status" value="1"/>
</dbReference>
<keyword evidence="2" id="KW-1185">Reference proteome</keyword>
<comment type="caution">
    <text evidence="1">The sequence shown here is derived from an EMBL/GenBank/DDBJ whole genome shotgun (WGS) entry which is preliminary data.</text>
</comment>
<name>A0A4Q7NKT7_9BURK</name>
<gene>
    <name evidence="1" type="ORF">EV675_1673</name>
</gene>
<dbReference type="EMBL" id="SGXC01000001">
    <property type="protein sequence ID" value="RZS85643.1"/>
    <property type="molecule type" value="Genomic_DNA"/>
</dbReference>
<reference evidence="1 2" key="1">
    <citation type="submission" date="2019-02" db="EMBL/GenBank/DDBJ databases">
        <title>Genomic Encyclopedia of Type Strains, Phase IV (KMG-IV): sequencing the most valuable type-strain genomes for metagenomic binning, comparative biology and taxonomic classification.</title>
        <authorList>
            <person name="Goeker M."/>
        </authorList>
    </citation>
    <scope>NUCLEOTIDE SEQUENCE [LARGE SCALE GENOMIC DNA]</scope>
    <source>
        <strain evidence="1 2">K24</strain>
    </source>
</reference>
<organism evidence="1 2">
    <name type="scientific">Pigmentiphaga kullae</name>
    <dbReference type="NCBI Taxonomy" id="151784"/>
    <lineage>
        <taxon>Bacteria</taxon>
        <taxon>Pseudomonadati</taxon>
        <taxon>Pseudomonadota</taxon>
        <taxon>Betaproteobacteria</taxon>
        <taxon>Burkholderiales</taxon>
        <taxon>Alcaligenaceae</taxon>
        <taxon>Pigmentiphaga</taxon>
    </lineage>
</organism>
<dbReference type="Gene3D" id="2.160.10.10">
    <property type="entry name" value="Hexapeptide repeat proteins"/>
    <property type="match status" value="1"/>
</dbReference>
<dbReference type="InterPro" id="IPR011004">
    <property type="entry name" value="Trimer_LpxA-like_sf"/>
</dbReference>
<dbReference type="OrthoDB" id="9803036at2"/>
<dbReference type="Pfam" id="PF00132">
    <property type="entry name" value="Hexapep"/>
    <property type="match status" value="1"/>
</dbReference>
<dbReference type="InterPro" id="IPR001451">
    <property type="entry name" value="Hexapep"/>
</dbReference>
<dbReference type="AlphaFoldDB" id="A0A4Q7NKT7"/>
<proteinExistence type="predicted"/>
<evidence type="ECO:0000313" key="2">
    <source>
        <dbReference type="Proteomes" id="UP000292445"/>
    </source>
</evidence>
<accession>A0A4Q7NKT7</accession>
<dbReference type="InterPro" id="IPR047324">
    <property type="entry name" value="LbH_gamma_CA-like"/>
</dbReference>
<sequence length="174" mass="18379">MAVYQLGADAPHIPDSAYVAEQATVIGKARLGENASVWPGAVIRADNDDIVLGDSSNVQEGAVLHTDPGLKLTIGDYVTVGHQAMLHGCTIGDGSLIGIQAVVLNRAVIGRNCLVGAGAIVTEGKEFPDRSLILGAPAKVVRQLTDEDIARIRAGVESYVKRQQLFKKELKRVG</sequence>
<protein>
    <submittedName>
        <fullName evidence="1">Carbonic anhydrase/acetyltransferase-like protein (Isoleucine patch superfamily)</fullName>
    </submittedName>
</protein>
<dbReference type="InterPro" id="IPR050484">
    <property type="entry name" value="Transf_Hexapept/Carb_Anhydrase"/>
</dbReference>
<dbReference type="SUPFAM" id="SSF51161">
    <property type="entry name" value="Trimeric LpxA-like enzymes"/>
    <property type="match status" value="1"/>
</dbReference>
<dbReference type="Proteomes" id="UP000292445">
    <property type="component" value="Unassembled WGS sequence"/>
</dbReference>
<dbReference type="CDD" id="cd04645">
    <property type="entry name" value="LbH_gamma_CA_like"/>
    <property type="match status" value="1"/>
</dbReference>
<dbReference type="PANTHER" id="PTHR13061:SF29">
    <property type="entry name" value="GAMMA CARBONIC ANHYDRASE-LIKE 1, MITOCHONDRIAL-RELATED"/>
    <property type="match status" value="1"/>
</dbReference>
<dbReference type="RefSeq" id="WP_130356820.1">
    <property type="nucleotide sequence ID" value="NZ_SGXC01000001.1"/>
</dbReference>
<dbReference type="GO" id="GO:0016740">
    <property type="term" value="F:transferase activity"/>
    <property type="evidence" value="ECO:0007669"/>
    <property type="project" value="UniProtKB-KW"/>
</dbReference>
<keyword evidence="1" id="KW-0808">Transferase</keyword>